<dbReference type="AlphaFoldDB" id="A0A328BEZ0"/>
<keyword evidence="2" id="KW-1185">Reference proteome</keyword>
<gene>
    <name evidence="1" type="ORF">DJ019_11860</name>
</gene>
<comment type="caution">
    <text evidence="1">The sequence shown here is derived from an EMBL/GenBank/DDBJ whole genome shotgun (WGS) entry which is preliminary data.</text>
</comment>
<sequence length="67" mass="7554">MDLGVALPPDSPLRPSFDHYDPAHLGGRRTVRNGLLKHQQCNERRGSHLPTGCDMIWHWLVLAKLDG</sequence>
<reference evidence="1 2" key="1">
    <citation type="submission" date="2018-05" db="EMBL/GenBank/DDBJ databases">
        <authorList>
            <person name="Lanie J.A."/>
            <person name="Ng W.-L."/>
            <person name="Kazmierczak K.M."/>
            <person name="Andrzejewski T.M."/>
            <person name="Davidsen T.M."/>
            <person name="Wayne K.J."/>
            <person name="Tettelin H."/>
            <person name="Glass J.I."/>
            <person name="Rusch D."/>
            <person name="Podicherti R."/>
            <person name="Tsui H.-C.T."/>
            <person name="Winkler M.E."/>
        </authorList>
    </citation>
    <scope>NUCLEOTIDE SEQUENCE [LARGE SCALE GENOMIC DNA]</scope>
    <source>
        <strain evidence="1 2">BUT-10</strain>
    </source>
</reference>
<name>A0A328BEZ0_9CAUL</name>
<dbReference type="OrthoDB" id="7321232at2"/>
<evidence type="ECO:0008006" key="3">
    <source>
        <dbReference type="Google" id="ProtNLM"/>
    </source>
</evidence>
<organism evidence="1 2">
    <name type="scientific">Phenylobacterium kunshanense</name>
    <dbReference type="NCBI Taxonomy" id="1445034"/>
    <lineage>
        <taxon>Bacteria</taxon>
        <taxon>Pseudomonadati</taxon>
        <taxon>Pseudomonadota</taxon>
        <taxon>Alphaproteobacteria</taxon>
        <taxon>Caulobacterales</taxon>
        <taxon>Caulobacteraceae</taxon>
        <taxon>Phenylobacterium</taxon>
    </lineage>
</organism>
<proteinExistence type="predicted"/>
<evidence type="ECO:0000313" key="1">
    <source>
        <dbReference type="EMBL" id="RAK65643.1"/>
    </source>
</evidence>
<dbReference type="RefSeq" id="WP_111276239.1">
    <property type="nucleotide sequence ID" value="NZ_QFYS01000004.1"/>
</dbReference>
<dbReference type="EMBL" id="QFYS01000004">
    <property type="protein sequence ID" value="RAK65643.1"/>
    <property type="molecule type" value="Genomic_DNA"/>
</dbReference>
<evidence type="ECO:0000313" key="2">
    <source>
        <dbReference type="Proteomes" id="UP000249524"/>
    </source>
</evidence>
<accession>A0A328BEZ0</accession>
<dbReference type="Gene3D" id="1.10.30.50">
    <property type="match status" value="1"/>
</dbReference>
<protein>
    <recommendedName>
        <fullName evidence="3">HNH domain-containing protein</fullName>
    </recommendedName>
</protein>
<dbReference type="Proteomes" id="UP000249524">
    <property type="component" value="Unassembled WGS sequence"/>
</dbReference>